<evidence type="ECO:0000313" key="2">
    <source>
        <dbReference type="Proteomes" id="UP001296943"/>
    </source>
</evidence>
<dbReference type="EMBL" id="JAFBDR010000004">
    <property type="protein sequence ID" value="MBM7570694.1"/>
    <property type="molecule type" value="Genomic_DNA"/>
</dbReference>
<protein>
    <submittedName>
        <fullName evidence="1">Uncharacterized protein YycO</fullName>
    </submittedName>
</protein>
<keyword evidence="2" id="KW-1185">Reference proteome</keyword>
<gene>
    <name evidence="1" type="ORF">JOC48_001172</name>
</gene>
<evidence type="ECO:0000313" key="1">
    <source>
        <dbReference type="EMBL" id="MBM7570694.1"/>
    </source>
</evidence>
<sequence>MSTYFKVIQSGKWLKIKNKSNLPCLYYCVYIDYQLVAIYYYGDTFYLPVDPHVDHHILVTGMPNHYRYPAPIAEQFIFTADTQAYRRDYKPGDILVASDNVNEAFTGYMGHSALVVDENHVIESPGGYPAIRKDSIQQFLDKHPQHAHFRPKSKEIGQKAVAYAEEYLKEYEKNIENGEKTPTFSFNLTQSLKDPWEYIYCSKLVWLSYYHGADYELENDHLWFSPEDLYTKLKDNDDFELIYEHEEVNFQLDT</sequence>
<dbReference type="SUPFAM" id="SSF54001">
    <property type="entry name" value="Cysteine proteinases"/>
    <property type="match status" value="1"/>
</dbReference>
<dbReference type="RefSeq" id="WP_204498100.1">
    <property type="nucleotide sequence ID" value="NZ_JAFBDR010000004.1"/>
</dbReference>
<organism evidence="1 2">
    <name type="scientific">Aquibacillus albus</name>
    <dbReference type="NCBI Taxonomy" id="1168171"/>
    <lineage>
        <taxon>Bacteria</taxon>
        <taxon>Bacillati</taxon>
        <taxon>Bacillota</taxon>
        <taxon>Bacilli</taxon>
        <taxon>Bacillales</taxon>
        <taxon>Bacillaceae</taxon>
        <taxon>Aquibacillus</taxon>
    </lineage>
</organism>
<comment type="caution">
    <text evidence="1">The sequence shown here is derived from an EMBL/GenBank/DDBJ whole genome shotgun (WGS) entry which is preliminary data.</text>
</comment>
<dbReference type="InterPro" id="IPR038765">
    <property type="entry name" value="Papain-like_cys_pep_sf"/>
</dbReference>
<reference evidence="1 2" key="1">
    <citation type="submission" date="2021-01" db="EMBL/GenBank/DDBJ databases">
        <title>Genomic Encyclopedia of Type Strains, Phase IV (KMG-IV): sequencing the most valuable type-strain genomes for metagenomic binning, comparative biology and taxonomic classification.</title>
        <authorList>
            <person name="Goeker M."/>
        </authorList>
    </citation>
    <scope>NUCLEOTIDE SEQUENCE [LARGE SCALE GENOMIC DNA]</scope>
    <source>
        <strain evidence="1 2">DSM 23711</strain>
    </source>
</reference>
<accession>A0ABS2MXT3</accession>
<name>A0ABS2MXT3_9BACI</name>
<dbReference type="Gene3D" id="3.90.1720.10">
    <property type="entry name" value="endopeptidase domain like (from Nostoc punctiforme)"/>
    <property type="match status" value="1"/>
</dbReference>
<dbReference type="Proteomes" id="UP001296943">
    <property type="component" value="Unassembled WGS sequence"/>
</dbReference>
<proteinExistence type="predicted"/>